<evidence type="ECO:0000313" key="2">
    <source>
        <dbReference type="Proteomes" id="UP000035017"/>
    </source>
</evidence>
<evidence type="ECO:0000313" key="1">
    <source>
        <dbReference type="EMBL" id="KIQ01823.1"/>
    </source>
</evidence>
<dbReference type="GO" id="GO:0003677">
    <property type="term" value="F:DNA binding"/>
    <property type="evidence" value="ECO:0007669"/>
    <property type="project" value="InterPro"/>
</dbReference>
<dbReference type="InterPro" id="IPR001387">
    <property type="entry name" value="Cro/C1-type_HTH"/>
</dbReference>
<dbReference type="SUPFAM" id="SSF47413">
    <property type="entry name" value="lambda repressor-like DNA-binding domains"/>
    <property type="match status" value="2"/>
</dbReference>
<dbReference type="Gene3D" id="1.10.260.40">
    <property type="entry name" value="lambda repressor-like DNA-binding domains"/>
    <property type="match status" value="2"/>
</dbReference>
<comment type="caution">
    <text evidence="1">The sequence shown here is derived from an EMBL/GenBank/DDBJ whole genome shotgun (WGS) entry which is preliminary data.</text>
</comment>
<organism evidence="1 2">
    <name type="scientific">Agrobacterium tumefaciens</name>
    <dbReference type="NCBI Taxonomy" id="358"/>
    <lineage>
        <taxon>Bacteria</taxon>
        <taxon>Pseudomonadati</taxon>
        <taxon>Pseudomonadota</taxon>
        <taxon>Alphaproteobacteria</taxon>
        <taxon>Hyphomicrobiales</taxon>
        <taxon>Rhizobiaceae</taxon>
        <taxon>Rhizobium/Agrobacterium group</taxon>
        <taxon>Agrobacterium</taxon>
        <taxon>Agrobacterium tumefaciens complex</taxon>
    </lineage>
</organism>
<sequence length="176" mass="19483">MRLPAPPEALRAARALMAYSQRDAADQAKVTRRYISTAETSESMFDLNLRLVDFYVGHGIEFLGQASVGTEVLGSGARWRAPATPTLLAGDHELYRSESLGISFRAARALLNSTQVDVAHETGLSVATVKDLERGDHWTTSSAIMQEYYETHRVQFLGWSDASTRRFFGVGVRWAS</sequence>
<dbReference type="AlphaFoldDB" id="A0A0D0KX38"/>
<name>A0A0D0KX38_AGRTU</name>
<dbReference type="EMBL" id="JXQV01000012">
    <property type="protein sequence ID" value="KIQ01823.1"/>
    <property type="molecule type" value="Genomic_DNA"/>
</dbReference>
<reference evidence="1 2" key="1">
    <citation type="submission" date="2014-12" db="EMBL/GenBank/DDBJ databases">
        <title>16Stimator: statistical estimation of ribosomal gene copy numbers from draft genome assemblies.</title>
        <authorList>
            <person name="Perisin M.A."/>
            <person name="Vetter M."/>
            <person name="Gilbert J.A."/>
            <person name="Bergelson J."/>
        </authorList>
    </citation>
    <scope>NUCLEOTIDE SEQUENCE [LARGE SCALE GENOMIC DNA]</scope>
    <source>
        <strain evidence="1 2">MEJ076</strain>
    </source>
</reference>
<dbReference type="InterPro" id="IPR010982">
    <property type="entry name" value="Lambda_DNA-bd_dom_sf"/>
</dbReference>
<proteinExistence type="predicted"/>
<gene>
    <name evidence="1" type="ORF">RU07_13775</name>
</gene>
<dbReference type="CDD" id="cd00093">
    <property type="entry name" value="HTH_XRE"/>
    <property type="match status" value="1"/>
</dbReference>
<protein>
    <submittedName>
        <fullName evidence="1">Uncharacterized protein</fullName>
    </submittedName>
</protein>
<accession>A0A0D0KX38</accession>
<dbReference type="Proteomes" id="UP000035017">
    <property type="component" value="Unassembled WGS sequence"/>
</dbReference>